<reference evidence="1" key="1">
    <citation type="journal article" date="2021" name="Proc. Natl. Acad. Sci. U.S.A.">
        <title>A Catalog of Tens of Thousands of Viruses from Human Metagenomes Reveals Hidden Associations with Chronic Diseases.</title>
        <authorList>
            <person name="Tisza M.J."/>
            <person name="Buck C.B."/>
        </authorList>
    </citation>
    <scope>NUCLEOTIDE SEQUENCE</scope>
    <source>
        <strain evidence="1">CtJ0s2</strain>
    </source>
</reference>
<organism evidence="1">
    <name type="scientific">Siphoviridae sp. ctJ0s2</name>
    <dbReference type="NCBI Taxonomy" id="2827834"/>
    <lineage>
        <taxon>Viruses</taxon>
        <taxon>Duplodnaviria</taxon>
        <taxon>Heunggongvirae</taxon>
        <taxon>Uroviricota</taxon>
        <taxon>Caudoviricetes</taxon>
    </lineage>
</organism>
<evidence type="ECO:0000313" key="1">
    <source>
        <dbReference type="EMBL" id="DAF61598.1"/>
    </source>
</evidence>
<name>A0A8S5TE95_9CAUD</name>
<dbReference type="EMBL" id="BK032813">
    <property type="protein sequence ID" value="DAF61598.1"/>
    <property type="molecule type" value="Genomic_DNA"/>
</dbReference>
<accession>A0A8S5TE95</accession>
<protein>
    <submittedName>
        <fullName evidence="1">Uncharacterized protein</fullName>
    </submittedName>
</protein>
<sequence length="36" mass="3982">MGVLWGYLSPSAFGCNTYRLLMPSEAPQCNTNVTQM</sequence>
<proteinExistence type="predicted"/>